<feature type="transmembrane region" description="Helical" evidence="1">
    <location>
        <begin position="37"/>
        <end position="58"/>
    </location>
</feature>
<reference evidence="2 3" key="1">
    <citation type="submission" date="2019-12" db="EMBL/GenBank/DDBJ databases">
        <title>Mucilaginibacter sp. HME9299 genome sequencing and assembly.</title>
        <authorList>
            <person name="Kang H."/>
            <person name="Kim H."/>
            <person name="Joh K."/>
        </authorList>
    </citation>
    <scope>NUCLEOTIDE SEQUENCE [LARGE SCALE GENOMIC DNA]</scope>
    <source>
        <strain evidence="2 3">HME9299</strain>
    </source>
</reference>
<sequence length="89" mass="10098">MKIRITPLNFATAFFLVLALITWLFKPASIIDNQPQQLTGAIALVFLVYAVGSAFLDMIFRNFFKDLKTLWLIEGSFIALTVVIYLLVK</sequence>
<comment type="caution">
    <text evidence="2">The sequence shown here is derived from an EMBL/GenBank/DDBJ whole genome shotgun (WGS) entry which is preliminary data.</text>
</comment>
<accession>A0A6I4I9B7</accession>
<evidence type="ECO:0000256" key="1">
    <source>
        <dbReference type="SAM" id="Phobius"/>
    </source>
</evidence>
<dbReference type="EMBL" id="WQLA01000004">
    <property type="protein sequence ID" value="MVN91701.1"/>
    <property type="molecule type" value="Genomic_DNA"/>
</dbReference>
<proteinExistence type="predicted"/>
<dbReference type="RefSeq" id="WP_157542030.1">
    <property type="nucleotide sequence ID" value="NZ_WQLA01000004.1"/>
</dbReference>
<protein>
    <submittedName>
        <fullName evidence="2">Uncharacterized protein</fullName>
    </submittedName>
</protein>
<organism evidence="2 3">
    <name type="scientific">Mucilaginibacter aquatilis</name>
    <dbReference type="NCBI Taxonomy" id="1517760"/>
    <lineage>
        <taxon>Bacteria</taxon>
        <taxon>Pseudomonadati</taxon>
        <taxon>Bacteroidota</taxon>
        <taxon>Sphingobacteriia</taxon>
        <taxon>Sphingobacteriales</taxon>
        <taxon>Sphingobacteriaceae</taxon>
        <taxon>Mucilaginibacter</taxon>
    </lineage>
</organism>
<evidence type="ECO:0000313" key="3">
    <source>
        <dbReference type="Proteomes" id="UP000434850"/>
    </source>
</evidence>
<keyword evidence="1" id="KW-0812">Transmembrane</keyword>
<dbReference type="OrthoDB" id="769853at2"/>
<feature type="transmembrane region" description="Helical" evidence="1">
    <location>
        <begin position="7"/>
        <end position="25"/>
    </location>
</feature>
<dbReference type="AlphaFoldDB" id="A0A6I4I9B7"/>
<dbReference type="Proteomes" id="UP000434850">
    <property type="component" value="Unassembled WGS sequence"/>
</dbReference>
<keyword evidence="3" id="KW-1185">Reference proteome</keyword>
<keyword evidence="1" id="KW-0472">Membrane</keyword>
<evidence type="ECO:0000313" key="2">
    <source>
        <dbReference type="EMBL" id="MVN91701.1"/>
    </source>
</evidence>
<keyword evidence="1" id="KW-1133">Transmembrane helix</keyword>
<gene>
    <name evidence="2" type="ORF">GO816_11245</name>
</gene>
<name>A0A6I4I9B7_9SPHI</name>
<feature type="transmembrane region" description="Helical" evidence="1">
    <location>
        <begin position="70"/>
        <end position="88"/>
    </location>
</feature>